<protein>
    <recommendedName>
        <fullName evidence="4">Lipoprotein</fullName>
    </recommendedName>
</protein>
<evidence type="ECO:0000313" key="2">
    <source>
        <dbReference type="EMBL" id="QNQ07807.1"/>
    </source>
</evidence>
<dbReference type="PROSITE" id="PS51257">
    <property type="entry name" value="PROKAR_LIPOPROTEIN"/>
    <property type="match status" value="1"/>
</dbReference>
<evidence type="ECO:0000256" key="1">
    <source>
        <dbReference type="SAM" id="MobiDB-lite"/>
    </source>
</evidence>
<reference evidence="2 3" key="1">
    <citation type="submission" date="2020-09" db="EMBL/GenBank/DDBJ databases">
        <title>Sphingomonas sp., a new species isolated from pork steak.</title>
        <authorList>
            <person name="Heidler von Heilborn D."/>
        </authorList>
    </citation>
    <scope>NUCLEOTIDE SEQUENCE [LARGE SCALE GENOMIC DNA]</scope>
    <source>
        <strain evidence="3">S8-3T</strain>
    </source>
</reference>
<gene>
    <name evidence="2" type="ORF">H3Z74_13430</name>
</gene>
<organism evidence="2 3">
    <name type="scientific">Sphingomonas alpina</name>
    <dbReference type="NCBI Taxonomy" id="653931"/>
    <lineage>
        <taxon>Bacteria</taxon>
        <taxon>Pseudomonadati</taxon>
        <taxon>Pseudomonadota</taxon>
        <taxon>Alphaproteobacteria</taxon>
        <taxon>Sphingomonadales</taxon>
        <taxon>Sphingomonadaceae</taxon>
        <taxon>Sphingomonas</taxon>
    </lineage>
</organism>
<evidence type="ECO:0000313" key="3">
    <source>
        <dbReference type="Proteomes" id="UP000516148"/>
    </source>
</evidence>
<evidence type="ECO:0008006" key="4">
    <source>
        <dbReference type="Google" id="ProtNLM"/>
    </source>
</evidence>
<feature type="compositionally biased region" description="Pro residues" evidence="1">
    <location>
        <begin position="21"/>
        <end position="43"/>
    </location>
</feature>
<dbReference type="RefSeq" id="WP_187760154.1">
    <property type="nucleotide sequence ID" value="NZ_CP061038.1"/>
</dbReference>
<sequence>MRSFPFLALLVVLGGCVAPSKPPPRPVPRPVPIQTPTPAPVPAPLSSDWRDWPFTPGDWVYRQDGRGSVALFGRPGMEPLLTLRCDRDAGAIYLSRTGVAPGAVPMTIRTSTAMRTLNTTPVGGALAVSINARDSLLEAIGFSRGRFVVQQPGFPTLVVPAWAEILRVTEDCRR</sequence>
<keyword evidence="3" id="KW-1185">Reference proteome</keyword>
<feature type="region of interest" description="Disordered" evidence="1">
    <location>
        <begin position="21"/>
        <end position="44"/>
    </location>
</feature>
<dbReference type="AlphaFoldDB" id="A0A7H0LDQ4"/>
<dbReference type="EMBL" id="CP061038">
    <property type="protein sequence ID" value="QNQ07807.1"/>
    <property type="molecule type" value="Genomic_DNA"/>
</dbReference>
<dbReference type="KEGG" id="spap:H3Z74_13430"/>
<dbReference type="Proteomes" id="UP000516148">
    <property type="component" value="Chromosome"/>
</dbReference>
<name>A0A7H0LDQ4_9SPHN</name>
<proteinExistence type="predicted"/>
<accession>A0A7H0LDQ4</accession>